<keyword evidence="13" id="KW-1185">Reference proteome</keyword>
<dbReference type="PROSITE" id="PS50112">
    <property type="entry name" value="PAS"/>
    <property type="match status" value="1"/>
</dbReference>
<dbReference type="Pfam" id="PF02518">
    <property type="entry name" value="HATPase_c"/>
    <property type="match status" value="1"/>
</dbReference>
<organism evidence="12 13">
    <name type="scientific">Terriglobus aquaticus</name>
    <dbReference type="NCBI Taxonomy" id="940139"/>
    <lineage>
        <taxon>Bacteria</taxon>
        <taxon>Pseudomonadati</taxon>
        <taxon>Acidobacteriota</taxon>
        <taxon>Terriglobia</taxon>
        <taxon>Terriglobales</taxon>
        <taxon>Acidobacteriaceae</taxon>
        <taxon>Terriglobus</taxon>
    </lineage>
</organism>
<dbReference type="PRINTS" id="PR00344">
    <property type="entry name" value="BCTRLSENSOR"/>
</dbReference>
<dbReference type="CDD" id="cd00082">
    <property type="entry name" value="HisKA"/>
    <property type="match status" value="1"/>
</dbReference>
<keyword evidence="6 12" id="KW-0418">Kinase</keyword>
<proteinExistence type="predicted"/>
<dbReference type="InterPro" id="IPR005467">
    <property type="entry name" value="His_kinase_dom"/>
</dbReference>
<dbReference type="Pfam" id="PF00512">
    <property type="entry name" value="HisKA"/>
    <property type="match status" value="1"/>
</dbReference>
<dbReference type="SMART" id="SM00387">
    <property type="entry name" value="HATPase_c"/>
    <property type="match status" value="1"/>
</dbReference>
<feature type="domain" description="Histidine kinase" evidence="9">
    <location>
        <begin position="274"/>
        <end position="488"/>
    </location>
</feature>
<dbReference type="PANTHER" id="PTHR43065:SF10">
    <property type="entry name" value="PEROXIDE STRESS-ACTIVATED HISTIDINE KINASE MAK3"/>
    <property type="match status" value="1"/>
</dbReference>
<protein>
    <recommendedName>
        <fullName evidence="2">histidine kinase</fullName>
        <ecNumber evidence="2">2.7.13.3</ecNumber>
    </recommendedName>
</protein>
<evidence type="ECO:0000256" key="5">
    <source>
        <dbReference type="ARBA" id="ARBA00022741"/>
    </source>
</evidence>
<keyword evidence="7" id="KW-0067">ATP-binding</keyword>
<dbReference type="GO" id="GO:0016301">
    <property type="term" value="F:kinase activity"/>
    <property type="evidence" value="ECO:0007669"/>
    <property type="project" value="UniProtKB-KW"/>
</dbReference>
<dbReference type="InterPro" id="IPR000014">
    <property type="entry name" value="PAS"/>
</dbReference>
<dbReference type="Gene3D" id="3.30.450.20">
    <property type="entry name" value="PAS domain"/>
    <property type="match status" value="1"/>
</dbReference>
<reference evidence="12 13" key="1">
    <citation type="submission" date="2024-12" db="EMBL/GenBank/DDBJ databases">
        <authorList>
            <person name="Lee Y."/>
        </authorList>
    </citation>
    <scope>NUCLEOTIDE SEQUENCE [LARGE SCALE GENOMIC DNA]</scope>
    <source>
        <strain evidence="12 13">03SUJ4</strain>
    </source>
</reference>
<dbReference type="SMART" id="SM00091">
    <property type="entry name" value="PAS"/>
    <property type="match status" value="1"/>
</dbReference>
<dbReference type="PROSITE" id="PS50109">
    <property type="entry name" value="HIS_KIN"/>
    <property type="match status" value="1"/>
</dbReference>
<dbReference type="Gene3D" id="3.30.565.10">
    <property type="entry name" value="Histidine kinase-like ATPase, C-terminal domain"/>
    <property type="match status" value="1"/>
</dbReference>
<dbReference type="InterPro" id="IPR000700">
    <property type="entry name" value="PAS-assoc_C"/>
</dbReference>
<keyword evidence="8" id="KW-0902">Two-component regulatory system</keyword>
<dbReference type="InterPro" id="IPR003594">
    <property type="entry name" value="HATPase_dom"/>
</dbReference>
<dbReference type="RefSeq" id="WP_263414313.1">
    <property type="nucleotide sequence ID" value="NZ_BAABBH010000001.1"/>
</dbReference>
<dbReference type="NCBIfam" id="TIGR00229">
    <property type="entry name" value="sensory_box"/>
    <property type="match status" value="1"/>
</dbReference>
<evidence type="ECO:0000256" key="6">
    <source>
        <dbReference type="ARBA" id="ARBA00022777"/>
    </source>
</evidence>
<evidence type="ECO:0000259" key="11">
    <source>
        <dbReference type="PROSITE" id="PS50113"/>
    </source>
</evidence>
<dbReference type="InterPro" id="IPR001610">
    <property type="entry name" value="PAC"/>
</dbReference>
<dbReference type="SMART" id="SM00388">
    <property type="entry name" value="HisKA"/>
    <property type="match status" value="1"/>
</dbReference>
<dbReference type="InterPro" id="IPR035965">
    <property type="entry name" value="PAS-like_dom_sf"/>
</dbReference>
<keyword evidence="5" id="KW-0547">Nucleotide-binding</keyword>
<gene>
    <name evidence="12" type="ORF">ACK2TP_17280</name>
</gene>
<dbReference type="EMBL" id="JBJYXY010000001">
    <property type="protein sequence ID" value="MFN2977528.1"/>
    <property type="molecule type" value="Genomic_DNA"/>
</dbReference>
<evidence type="ECO:0000256" key="7">
    <source>
        <dbReference type="ARBA" id="ARBA00022840"/>
    </source>
</evidence>
<evidence type="ECO:0000259" key="10">
    <source>
        <dbReference type="PROSITE" id="PS50112"/>
    </source>
</evidence>
<comment type="catalytic activity">
    <reaction evidence="1">
        <text>ATP + protein L-histidine = ADP + protein N-phospho-L-histidine.</text>
        <dbReference type="EC" id="2.7.13.3"/>
    </reaction>
</comment>
<evidence type="ECO:0000313" key="12">
    <source>
        <dbReference type="EMBL" id="MFN2977528.1"/>
    </source>
</evidence>
<evidence type="ECO:0000256" key="3">
    <source>
        <dbReference type="ARBA" id="ARBA00022553"/>
    </source>
</evidence>
<evidence type="ECO:0000256" key="8">
    <source>
        <dbReference type="ARBA" id="ARBA00023012"/>
    </source>
</evidence>
<dbReference type="InterPro" id="IPR036890">
    <property type="entry name" value="HATPase_C_sf"/>
</dbReference>
<dbReference type="SUPFAM" id="SSF47384">
    <property type="entry name" value="Homodimeric domain of signal transducing histidine kinase"/>
    <property type="match status" value="1"/>
</dbReference>
<dbReference type="EC" id="2.7.13.3" evidence="2"/>
<accession>A0ABW9KQV9</accession>
<dbReference type="SUPFAM" id="SSF55785">
    <property type="entry name" value="PYP-like sensor domain (PAS domain)"/>
    <property type="match status" value="1"/>
</dbReference>
<feature type="domain" description="PAC" evidence="11">
    <location>
        <begin position="207"/>
        <end position="261"/>
    </location>
</feature>
<dbReference type="InterPro" id="IPR003661">
    <property type="entry name" value="HisK_dim/P_dom"/>
</dbReference>
<dbReference type="Gene3D" id="1.10.287.130">
    <property type="match status" value="1"/>
</dbReference>
<evidence type="ECO:0000259" key="9">
    <source>
        <dbReference type="PROSITE" id="PS50109"/>
    </source>
</evidence>
<dbReference type="PANTHER" id="PTHR43065">
    <property type="entry name" value="SENSOR HISTIDINE KINASE"/>
    <property type="match status" value="1"/>
</dbReference>
<evidence type="ECO:0000256" key="1">
    <source>
        <dbReference type="ARBA" id="ARBA00000085"/>
    </source>
</evidence>
<feature type="domain" description="PAS" evidence="10">
    <location>
        <begin position="133"/>
        <end position="182"/>
    </location>
</feature>
<dbReference type="PROSITE" id="PS50113">
    <property type="entry name" value="PAC"/>
    <property type="match status" value="1"/>
</dbReference>
<keyword evidence="3" id="KW-0597">Phosphoprotein</keyword>
<dbReference type="InterPro" id="IPR036097">
    <property type="entry name" value="HisK_dim/P_sf"/>
</dbReference>
<dbReference type="Proteomes" id="UP001634747">
    <property type="component" value="Unassembled WGS sequence"/>
</dbReference>
<dbReference type="SUPFAM" id="SSF55874">
    <property type="entry name" value="ATPase domain of HSP90 chaperone/DNA topoisomerase II/histidine kinase"/>
    <property type="match status" value="1"/>
</dbReference>
<dbReference type="Pfam" id="PF13426">
    <property type="entry name" value="PAS_9"/>
    <property type="match status" value="1"/>
</dbReference>
<keyword evidence="4" id="KW-0808">Transferase</keyword>
<dbReference type="CDD" id="cd00130">
    <property type="entry name" value="PAS"/>
    <property type="match status" value="1"/>
</dbReference>
<sequence length="498" mass="55136">MAAAIGIATADPIHTRVLDAAVIHIGFTPLVLDPSHTFASMEETRVELILAETEVASRLMREMQRNRKADDPYRPAIIAIVPKADGIVEQDTPAPYDGVMILPQPPAQIAAQLSVAVYAHRAFAQRFENAMDELKLHRQVFHSVTSGISVSSATDPDLPLTYVNPSFEVLTGYSLEESIGKNCRFLQGDERNQPGLVLVREAIAEQRETKVVLRNFRKDGTPFWNELSLSPIRDREGKVTHFVGIQTDVTARVEFEAALRESEKLAVAGRLAASIAHEINNPLESVTNLVYLAERSDSLDESKRYLNQVDSELRRINLITAQSLRFTRQSTHPQAVLLQELVDVTLDLSKARIQAANVTVERRAQSHRHIVCMESEIRQVVHNLVRNSVDAMKNRGGGRLFVRTAETTHEGTPGVVLTVADQGGGIPGKDLNEIYRPFFSTKGNQGTGLGLWISSEIVQRHHGHIQVRSCTEGRFQGTVFRVFLPFQGVAAGESPRKG</sequence>
<dbReference type="InterPro" id="IPR004358">
    <property type="entry name" value="Sig_transdc_His_kin-like_C"/>
</dbReference>
<comment type="caution">
    <text evidence="12">The sequence shown here is derived from an EMBL/GenBank/DDBJ whole genome shotgun (WGS) entry which is preliminary data.</text>
</comment>
<name>A0ABW9KQV9_9BACT</name>
<dbReference type="SMART" id="SM00086">
    <property type="entry name" value="PAC"/>
    <property type="match status" value="1"/>
</dbReference>
<evidence type="ECO:0000256" key="4">
    <source>
        <dbReference type="ARBA" id="ARBA00022679"/>
    </source>
</evidence>
<evidence type="ECO:0000313" key="13">
    <source>
        <dbReference type="Proteomes" id="UP001634747"/>
    </source>
</evidence>
<evidence type="ECO:0000256" key="2">
    <source>
        <dbReference type="ARBA" id="ARBA00012438"/>
    </source>
</evidence>